<dbReference type="PANTHER" id="PTHR15600:SF42">
    <property type="entry name" value="SACSIN"/>
    <property type="match status" value="1"/>
</dbReference>
<evidence type="ECO:0000259" key="1">
    <source>
        <dbReference type="Pfam" id="PF25794"/>
    </source>
</evidence>
<evidence type="ECO:0000313" key="2">
    <source>
        <dbReference type="EMBL" id="CAF1577973.1"/>
    </source>
</evidence>
<accession>A0A8S2FYP3</accession>
<reference evidence="2" key="1">
    <citation type="submission" date="2021-02" db="EMBL/GenBank/DDBJ databases">
        <authorList>
            <person name="Nowell W R."/>
        </authorList>
    </citation>
    <scope>NUCLEOTIDE SEQUENCE</scope>
</reference>
<proteinExistence type="predicted"/>
<evidence type="ECO:0000313" key="4">
    <source>
        <dbReference type="Proteomes" id="UP000677228"/>
    </source>
</evidence>
<gene>
    <name evidence="2" type="ORF">OVA965_LOCUS40805</name>
    <name evidence="3" type="ORF">TMI583_LOCUS42316</name>
</gene>
<dbReference type="EMBL" id="CAJOBA010068219">
    <property type="protein sequence ID" value="CAF4376393.1"/>
    <property type="molecule type" value="Genomic_DNA"/>
</dbReference>
<dbReference type="InterPro" id="IPR052972">
    <property type="entry name" value="Sacsin_chaperone_reg"/>
</dbReference>
<name>A0A8S2FYP3_9BILA</name>
<organism evidence="2 4">
    <name type="scientific">Didymodactylos carnosus</name>
    <dbReference type="NCBI Taxonomy" id="1234261"/>
    <lineage>
        <taxon>Eukaryota</taxon>
        <taxon>Metazoa</taxon>
        <taxon>Spiralia</taxon>
        <taxon>Gnathifera</taxon>
        <taxon>Rotifera</taxon>
        <taxon>Eurotatoria</taxon>
        <taxon>Bdelloidea</taxon>
        <taxon>Philodinida</taxon>
        <taxon>Philodinidae</taxon>
        <taxon>Didymodactylos</taxon>
    </lineage>
</organism>
<dbReference type="AlphaFoldDB" id="A0A8S2FYP3"/>
<dbReference type="SUPFAM" id="SSF55874">
    <property type="entry name" value="ATPase domain of HSP90 chaperone/DNA topoisomerase II/histidine kinase"/>
    <property type="match status" value="1"/>
</dbReference>
<dbReference type="PANTHER" id="PTHR15600">
    <property type="entry name" value="SACSIN"/>
    <property type="match status" value="1"/>
</dbReference>
<dbReference type="InterPro" id="IPR058210">
    <property type="entry name" value="SACS/Nov_dom"/>
</dbReference>
<dbReference type="Proteomes" id="UP000682733">
    <property type="component" value="Unassembled WGS sequence"/>
</dbReference>
<dbReference type="InterPro" id="IPR036890">
    <property type="entry name" value="HATPase_C_sf"/>
</dbReference>
<dbReference type="Proteomes" id="UP000677228">
    <property type="component" value="Unassembled WGS sequence"/>
</dbReference>
<dbReference type="EMBL" id="CAJNOK010045215">
    <property type="protein sequence ID" value="CAF1577973.1"/>
    <property type="molecule type" value="Genomic_DNA"/>
</dbReference>
<evidence type="ECO:0000313" key="3">
    <source>
        <dbReference type="EMBL" id="CAF4376393.1"/>
    </source>
</evidence>
<feature type="non-terminal residue" evidence="2">
    <location>
        <position position="1"/>
    </location>
</feature>
<dbReference type="Pfam" id="PF25794">
    <property type="entry name" value="SACS"/>
    <property type="match status" value="1"/>
</dbReference>
<protein>
    <recommendedName>
        <fullName evidence="1">Sacsin/Nov domain-containing protein</fullName>
    </recommendedName>
</protein>
<comment type="caution">
    <text evidence="2">The sequence shown here is derived from an EMBL/GenBank/DDBJ whole genome shotgun (WGS) entry which is preliminary data.</text>
</comment>
<dbReference type="GO" id="GO:0030544">
    <property type="term" value="F:Hsp70 protein binding"/>
    <property type="evidence" value="ECO:0007669"/>
    <property type="project" value="TreeGrafter"/>
</dbReference>
<sequence length="148" mass="16799">MRRAAQIKCLPKSRDKIGKFGHGFNAVYNVTNVPSLISQQTLIMLDPHCKHLEKYGNGGIRLDFTPLQQTMIRGCKHQFEPYSGIFNCNVSKLVEKPFNGTLFRLPLRTTEQAEESLLSNIVYEHHAMVELLDMLVEGGNQLLLNTQN</sequence>
<feature type="domain" description="Sacsin/Nov" evidence="1">
    <location>
        <begin position="13"/>
        <end position="148"/>
    </location>
</feature>